<organism evidence="6 7">
    <name type="scientific">Panagrolaimus davidi</name>
    <dbReference type="NCBI Taxonomy" id="227884"/>
    <lineage>
        <taxon>Eukaryota</taxon>
        <taxon>Metazoa</taxon>
        <taxon>Ecdysozoa</taxon>
        <taxon>Nematoda</taxon>
        <taxon>Chromadorea</taxon>
        <taxon>Rhabditida</taxon>
        <taxon>Tylenchina</taxon>
        <taxon>Panagrolaimomorpha</taxon>
        <taxon>Panagrolaimoidea</taxon>
        <taxon>Panagrolaimidae</taxon>
        <taxon>Panagrolaimus</taxon>
    </lineage>
</organism>
<dbReference type="SUPFAM" id="SSF57567">
    <property type="entry name" value="Serine protease inhibitors"/>
    <property type="match status" value="1"/>
</dbReference>
<dbReference type="InterPro" id="IPR051368">
    <property type="entry name" value="SerProtInhib-TIL_Domain"/>
</dbReference>
<feature type="signal peptide" evidence="4">
    <location>
        <begin position="1"/>
        <end position="19"/>
    </location>
</feature>
<sequence>MKSFAIIFITLIIAETISAQLFSQQPMKCGENEVFIQCSNRANRCEPSCDVPVPKVCTLMCGQGCDCKPGFLRSKDGKCVLPTQC</sequence>
<reference evidence="7" key="1">
    <citation type="submission" date="2022-11" db="UniProtKB">
        <authorList>
            <consortium name="WormBaseParasite"/>
        </authorList>
    </citation>
    <scope>IDENTIFICATION</scope>
</reference>
<evidence type="ECO:0000313" key="7">
    <source>
        <dbReference type="WBParaSite" id="PDA_v2.g30815.t1"/>
    </source>
</evidence>
<keyword evidence="6" id="KW-1185">Reference proteome</keyword>
<accession>A0A914QM20</accession>
<keyword evidence="1" id="KW-0646">Protease inhibitor</keyword>
<keyword evidence="3" id="KW-1015">Disulfide bond</keyword>
<name>A0A914QM20_9BILA</name>
<proteinExistence type="predicted"/>
<evidence type="ECO:0000256" key="2">
    <source>
        <dbReference type="ARBA" id="ARBA00022900"/>
    </source>
</evidence>
<dbReference type="Proteomes" id="UP000887578">
    <property type="component" value="Unplaced"/>
</dbReference>
<dbReference type="InterPro" id="IPR002919">
    <property type="entry name" value="TIL_dom"/>
</dbReference>
<dbReference type="InterPro" id="IPR036084">
    <property type="entry name" value="Ser_inhib-like_sf"/>
</dbReference>
<feature type="domain" description="TIL" evidence="5">
    <location>
        <begin position="29"/>
        <end position="85"/>
    </location>
</feature>
<evidence type="ECO:0000256" key="4">
    <source>
        <dbReference type="SAM" id="SignalP"/>
    </source>
</evidence>
<feature type="chain" id="PRO_5037966744" evidence="4">
    <location>
        <begin position="20"/>
        <end position="85"/>
    </location>
</feature>
<dbReference type="PANTHER" id="PTHR23259">
    <property type="entry name" value="RIDDLE"/>
    <property type="match status" value="1"/>
</dbReference>
<keyword evidence="4" id="KW-0732">Signal</keyword>
<dbReference type="AlphaFoldDB" id="A0A914QM20"/>
<evidence type="ECO:0000256" key="3">
    <source>
        <dbReference type="ARBA" id="ARBA00023157"/>
    </source>
</evidence>
<dbReference type="PANTHER" id="PTHR23259:SF70">
    <property type="entry name" value="ACCESSORY GLAND PROTEIN ACP62F-RELATED"/>
    <property type="match status" value="1"/>
</dbReference>
<protein>
    <submittedName>
        <fullName evidence="7">TIL domain-containing protein</fullName>
    </submittedName>
</protein>
<dbReference type="CDD" id="cd19941">
    <property type="entry name" value="TIL"/>
    <property type="match status" value="1"/>
</dbReference>
<dbReference type="WBParaSite" id="PDA_v2.g30815.t1">
    <property type="protein sequence ID" value="PDA_v2.g30815.t1"/>
    <property type="gene ID" value="PDA_v2.g30815"/>
</dbReference>
<dbReference type="Pfam" id="PF01826">
    <property type="entry name" value="TIL"/>
    <property type="match status" value="1"/>
</dbReference>
<dbReference type="GO" id="GO:0004867">
    <property type="term" value="F:serine-type endopeptidase inhibitor activity"/>
    <property type="evidence" value="ECO:0007669"/>
    <property type="project" value="UniProtKB-KW"/>
</dbReference>
<evidence type="ECO:0000313" key="6">
    <source>
        <dbReference type="Proteomes" id="UP000887578"/>
    </source>
</evidence>
<evidence type="ECO:0000256" key="1">
    <source>
        <dbReference type="ARBA" id="ARBA00022690"/>
    </source>
</evidence>
<evidence type="ECO:0000259" key="5">
    <source>
        <dbReference type="Pfam" id="PF01826"/>
    </source>
</evidence>
<keyword evidence="2" id="KW-0722">Serine protease inhibitor</keyword>
<dbReference type="Gene3D" id="2.10.25.10">
    <property type="entry name" value="Laminin"/>
    <property type="match status" value="1"/>
</dbReference>